<evidence type="ECO:0000313" key="2">
    <source>
        <dbReference type="EMBL" id="EJK46857.1"/>
    </source>
</evidence>
<dbReference type="Proteomes" id="UP000266841">
    <property type="component" value="Unassembled WGS sequence"/>
</dbReference>
<name>K0RJJ7_THAOC</name>
<evidence type="ECO:0000313" key="3">
    <source>
        <dbReference type="Proteomes" id="UP000266841"/>
    </source>
</evidence>
<keyword evidence="3" id="KW-1185">Reference proteome</keyword>
<protein>
    <submittedName>
        <fullName evidence="2">Uncharacterized protein</fullName>
    </submittedName>
</protein>
<dbReference type="EMBL" id="AGNL01047496">
    <property type="protein sequence ID" value="EJK46857.1"/>
    <property type="molecule type" value="Genomic_DNA"/>
</dbReference>
<organism evidence="2 3">
    <name type="scientific">Thalassiosira oceanica</name>
    <name type="common">Marine diatom</name>
    <dbReference type="NCBI Taxonomy" id="159749"/>
    <lineage>
        <taxon>Eukaryota</taxon>
        <taxon>Sar</taxon>
        <taxon>Stramenopiles</taxon>
        <taxon>Ochrophyta</taxon>
        <taxon>Bacillariophyta</taxon>
        <taxon>Coscinodiscophyceae</taxon>
        <taxon>Thalassiosirophycidae</taxon>
        <taxon>Thalassiosirales</taxon>
        <taxon>Thalassiosiraceae</taxon>
        <taxon>Thalassiosira</taxon>
    </lineage>
</organism>
<accession>K0RJJ7</accession>
<feature type="region of interest" description="Disordered" evidence="1">
    <location>
        <begin position="115"/>
        <end position="134"/>
    </location>
</feature>
<evidence type="ECO:0000256" key="1">
    <source>
        <dbReference type="SAM" id="MobiDB-lite"/>
    </source>
</evidence>
<proteinExistence type="predicted"/>
<dbReference type="AlphaFoldDB" id="K0RJJ7"/>
<gene>
    <name evidence="2" type="ORF">THAOC_34457</name>
</gene>
<comment type="caution">
    <text evidence="2">The sequence shown here is derived from an EMBL/GenBank/DDBJ whole genome shotgun (WGS) entry which is preliminary data.</text>
</comment>
<reference evidence="2 3" key="1">
    <citation type="journal article" date="2012" name="Genome Biol.">
        <title>Genome and low-iron response of an oceanic diatom adapted to chronic iron limitation.</title>
        <authorList>
            <person name="Lommer M."/>
            <person name="Specht M."/>
            <person name="Roy A.S."/>
            <person name="Kraemer L."/>
            <person name="Andreson R."/>
            <person name="Gutowska M.A."/>
            <person name="Wolf J."/>
            <person name="Bergner S.V."/>
            <person name="Schilhabel M.B."/>
            <person name="Klostermeier U.C."/>
            <person name="Beiko R.G."/>
            <person name="Rosenstiel P."/>
            <person name="Hippler M."/>
            <person name="Laroche J."/>
        </authorList>
    </citation>
    <scope>NUCLEOTIDE SEQUENCE [LARGE SCALE GENOMIC DNA]</scope>
    <source>
        <strain evidence="2 3">CCMP1005</strain>
    </source>
</reference>
<sequence length="134" mass="15480">MYVKVLPTVYRSDYQGTLSSRESQSFYHPPLLVQTISFGYEVLPPLSIARHAGTRCPSDRIQVGLQERVSPKTKERVAESYAIFILRVRPRRSPNLRGYRRYLYMMYYGGMCRGDDGEDGDGNPGRVQDRVRRV</sequence>